<evidence type="ECO:0000256" key="5">
    <source>
        <dbReference type="SAM" id="Phobius"/>
    </source>
</evidence>
<evidence type="ECO:0000256" key="4">
    <source>
        <dbReference type="ARBA" id="ARBA00023136"/>
    </source>
</evidence>
<comment type="subcellular location">
    <subcellularLocation>
        <location evidence="1">Membrane</location>
        <topology evidence="1">Multi-pass membrane protein</topology>
    </subcellularLocation>
</comment>
<dbReference type="GO" id="GO:0016020">
    <property type="term" value="C:membrane"/>
    <property type="evidence" value="ECO:0007669"/>
    <property type="project" value="UniProtKB-SubCell"/>
</dbReference>
<comment type="caution">
    <text evidence="7">The sequence shown here is derived from an EMBL/GenBank/DDBJ whole genome shotgun (WGS) entry which is preliminary data.</text>
</comment>
<dbReference type="AlphaFoldDB" id="A0A6V8SJ32"/>
<dbReference type="PIRSF" id="PIRSF006060">
    <property type="entry name" value="AA_transporter"/>
    <property type="match status" value="1"/>
</dbReference>
<dbReference type="GO" id="GO:0055085">
    <property type="term" value="P:transmembrane transport"/>
    <property type="evidence" value="ECO:0007669"/>
    <property type="project" value="InterPro"/>
</dbReference>
<feature type="transmembrane region" description="Helical" evidence="5">
    <location>
        <begin position="404"/>
        <end position="421"/>
    </location>
</feature>
<dbReference type="Proteomes" id="UP000580568">
    <property type="component" value="Unassembled WGS sequence"/>
</dbReference>
<keyword evidence="4 5" id="KW-0472">Membrane</keyword>
<dbReference type="EMBL" id="BLZR01000001">
    <property type="protein sequence ID" value="GFP76960.1"/>
    <property type="molecule type" value="Genomic_DNA"/>
</dbReference>
<feature type="transmembrane region" description="Helical" evidence="5">
    <location>
        <begin position="118"/>
        <end position="139"/>
    </location>
</feature>
<sequence length="441" mass="46700">MNNELKKTLKPVQLWGIIVGMVISGMYCGWNYALASTSPVGFIIAILIVTVFYTTFMFGYAELSTAIPHAGGPSEYASRSLGKFGGFIAGFSCLVEFLFATPAIALSIGAYIHFLIPSVPAVIAALIAYGIFVIINCLGIEAAAKVELIVTIVAIGGLLLFIGAGAPHVEMKNIFAGEILKGGFSGIFSAIPFAIWFYLAVEGGAMSAEECENPKKDIPKGFILGIATLVILAVGTFFISAGVSDASVLSSSDSPLPTALEGVYGVGLLSKVMSFIGLFGLVASLHGIIIGYSRQAFAMSRSGYLPKFLSRINSKGAPVYSIVVMSLIGMIFVLTGQTSVIIVISCFGAVALYIISMISLFILRNKEPNLNRPFKVVYPVVPAISLAIALLFLVALTVSNLSTVAWVVGAYAISIIYYYLYAKMQNSTAEPSIEEVDSEAV</sequence>
<feature type="transmembrane region" description="Helical" evidence="5">
    <location>
        <begin position="376"/>
        <end position="398"/>
    </location>
</feature>
<feature type="transmembrane region" description="Helical" evidence="5">
    <location>
        <begin position="340"/>
        <end position="364"/>
    </location>
</feature>
<dbReference type="RefSeq" id="WP_183278354.1">
    <property type="nucleotide sequence ID" value="NZ_BLZR01000001.1"/>
</dbReference>
<dbReference type="InterPro" id="IPR004841">
    <property type="entry name" value="AA-permease/SLC12A_dom"/>
</dbReference>
<organism evidence="7 8">
    <name type="scientific">Clostridium fungisolvens</name>
    <dbReference type="NCBI Taxonomy" id="1604897"/>
    <lineage>
        <taxon>Bacteria</taxon>
        <taxon>Bacillati</taxon>
        <taxon>Bacillota</taxon>
        <taxon>Clostridia</taxon>
        <taxon>Eubacteriales</taxon>
        <taxon>Clostridiaceae</taxon>
        <taxon>Clostridium</taxon>
    </lineage>
</organism>
<name>A0A6V8SJ32_9CLOT</name>
<evidence type="ECO:0000313" key="8">
    <source>
        <dbReference type="Proteomes" id="UP000580568"/>
    </source>
</evidence>
<evidence type="ECO:0000256" key="1">
    <source>
        <dbReference type="ARBA" id="ARBA00004141"/>
    </source>
</evidence>
<feature type="transmembrane region" description="Helical" evidence="5">
    <location>
        <begin position="179"/>
        <end position="201"/>
    </location>
</feature>
<feature type="domain" description="Amino acid permease/ SLC12A" evidence="6">
    <location>
        <begin position="20"/>
        <end position="410"/>
    </location>
</feature>
<dbReference type="Pfam" id="PF00324">
    <property type="entry name" value="AA_permease"/>
    <property type="match status" value="1"/>
</dbReference>
<keyword evidence="8" id="KW-1185">Reference proteome</keyword>
<feature type="transmembrane region" description="Helical" evidence="5">
    <location>
        <begin position="263"/>
        <end position="292"/>
    </location>
</feature>
<protein>
    <submittedName>
        <fullName evidence="7">Putative amino acid permease YhdG</fullName>
    </submittedName>
</protein>
<accession>A0A6V8SJ32</accession>
<evidence type="ECO:0000259" key="6">
    <source>
        <dbReference type="Pfam" id="PF00324"/>
    </source>
</evidence>
<dbReference type="InterPro" id="IPR050367">
    <property type="entry name" value="APC_superfamily"/>
</dbReference>
<dbReference type="NCBIfam" id="TIGR00908">
    <property type="entry name" value="2A0305"/>
    <property type="match status" value="1"/>
</dbReference>
<dbReference type="PANTHER" id="PTHR42770:SF7">
    <property type="entry name" value="MEMBRANE PROTEIN"/>
    <property type="match status" value="1"/>
</dbReference>
<dbReference type="PANTHER" id="PTHR42770">
    <property type="entry name" value="AMINO ACID TRANSPORTER-RELATED"/>
    <property type="match status" value="1"/>
</dbReference>
<gene>
    <name evidence="7" type="ORF">bsdtw1_03072</name>
</gene>
<feature type="transmembrane region" description="Helical" evidence="5">
    <location>
        <begin position="12"/>
        <end position="34"/>
    </location>
</feature>
<keyword evidence="2 5" id="KW-0812">Transmembrane</keyword>
<feature type="transmembrane region" description="Helical" evidence="5">
    <location>
        <begin position="146"/>
        <end position="167"/>
    </location>
</feature>
<evidence type="ECO:0000256" key="2">
    <source>
        <dbReference type="ARBA" id="ARBA00022692"/>
    </source>
</evidence>
<keyword evidence="3 5" id="KW-1133">Transmembrane helix</keyword>
<feature type="transmembrane region" description="Helical" evidence="5">
    <location>
        <begin position="317"/>
        <end position="334"/>
    </location>
</feature>
<feature type="transmembrane region" description="Helical" evidence="5">
    <location>
        <begin position="40"/>
        <end position="63"/>
    </location>
</feature>
<evidence type="ECO:0000256" key="3">
    <source>
        <dbReference type="ARBA" id="ARBA00022989"/>
    </source>
</evidence>
<proteinExistence type="predicted"/>
<reference evidence="7 8" key="1">
    <citation type="submission" date="2020-07" db="EMBL/GenBank/DDBJ databases">
        <title>A new beta-1,3-glucan-decomposing anaerobic bacterium isolated from anoxic soil subjected to biological soil disinfestation.</title>
        <authorList>
            <person name="Ueki A."/>
            <person name="Tonouchi A."/>
        </authorList>
    </citation>
    <scope>NUCLEOTIDE SEQUENCE [LARGE SCALE GENOMIC DNA]</scope>
    <source>
        <strain evidence="7 8">TW1</strain>
    </source>
</reference>
<evidence type="ECO:0000313" key="7">
    <source>
        <dbReference type="EMBL" id="GFP76960.1"/>
    </source>
</evidence>
<feature type="transmembrane region" description="Helical" evidence="5">
    <location>
        <begin position="84"/>
        <end position="112"/>
    </location>
</feature>
<feature type="transmembrane region" description="Helical" evidence="5">
    <location>
        <begin position="222"/>
        <end position="243"/>
    </location>
</feature>
<dbReference type="Gene3D" id="1.20.1740.10">
    <property type="entry name" value="Amino acid/polyamine transporter I"/>
    <property type="match status" value="1"/>
</dbReference>
<dbReference type="InterPro" id="IPR004757">
    <property type="entry name" value="EtNH_permease"/>
</dbReference>